<proteinExistence type="predicted"/>
<comment type="caution">
    <text evidence="3">The sequence shown here is derived from an EMBL/GenBank/DDBJ whole genome shotgun (WGS) entry which is preliminary data.</text>
</comment>
<dbReference type="InterPro" id="IPR032509">
    <property type="entry name" value="DUF4973"/>
</dbReference>
<dbReference type="AlphaFoldDB" id="A0A5J4SUZ3"/>
<dbReference type="Gene3D" id="2.60.40.1740">
    <property type="entry name" value="hypothetical protein (bacova_03559)"/>
    <property type="match status" value="1"/>
</dbReference>
<evidence type="ECO:0000259" key="2">
    <source>
        <dbReference type="Pfam" id="PF16343"/>
    </source>
</evidence>
<protein>
    <recommendedName>
        <fullName evidence="4">DUF4973 domain-containing protein</fullName>
    </recommendedName>
</protein>
<dbReference type="Pfam" id="PF16343">
    <property type="entry name" value="DUF4973"/>
    <property type="match status" value="1"/>
</dbReference>
<name>A0A5J4SUZ3_9ZZZZ</name>
<organism evidence="3">
    <name type="scientific">termite gut metagenome</name>
    <dbReference type="NCBI Taxonomy" id="433724"/>
    <lineage>
        <taxon>unclassified sequences</taxon>
        <taxon>metagenomes</taxon>
        <taxon>organismal metagenomes</taxon>
    </lineage>
</organism>
<dbReference type="Gene3D" id="2.40.128.440">
    <property type="entry name" value="Uncharacterised protein PF14274, DUF4361"/>
    <property type="match status" value="1"/>
</dbReference>
<evidence type="ECO:0008006" key="4">
    <source>
        <dbReference type="Google" id="ProtNLM"/>
    </source>
</evidence>
<accession>A0A5J4SUZ3</accession>
<feature type="domain" description="DUF4973" evidence="2">
    <location>
        <begin position="24"/>
        <end position="152"/>
    </location>
</feature>
<sequence length="331" mass="38033">MKKVYSLLLFMTALAFCVSCNDEWKVEQYVQMVSFKSPIDSKGVTPIYVRYKPDGKVTYQLPLIVSGSTMNQNNLTVHIGLDSDTLKVMNQERFSSRTELFYKELGTEFYKFPETVDIPAGESAGLVPIDLSLANLNMVDKWVLPLAIGNDPSYNYQANPRKFYRRALLRILPFNDYSGQYSATAYKVYFSGNETEAIVPEYHTAYVADENSVFFYAGLVDEDRLDRSQYKIFLQFTEDLIDLQTKKVIISTDNTAIGLVVKGTPSYFVEESMDVTRPYLKHIYITINLEYEYKDYTSTPGYIIDYVVKGSLTMERKINTQIPDEDQAIEW</sequence>
<feature type="domain" description="BT-3044-like C-terminal" evidence="1">
    <location>
        <begin position="165"/>
        <end position="313"/>
    </location>
</feature>
<dbReference type="Pfam" id="PF14274">
    <property type="entry name" value="BT_3044-like_C"/>
    <property type="match status" value="1"/>
</dbReference>
<dbReference type="InterPro" id="IPR025371">
    <property type="entry name" value="BT_3044-like_C"/>
</dbReference>
<evidence type="ECO:0000259" key="1">
    <source>
        <dbReference type="Pfam" id="PF14274"/>
    </source>
</evidence>
<dbReference type="EMBL" id="SNRY01000041">
    <property type="protein sequence ID" value="KAA6349728.1"/>
    <property type="molecule type" value="Genomic_DNA"/>
</dbReference>
<evidence type="ECO:0000313" key="3">
    <source>
        <dbReference type="EMBL" id="KAA6349728.1"/>
    </source>
</evidence>
<gene>
    <name evidence="3" type="ORF">EZS27_002888</name>
</gene>
<reference evidence="3" key="1">
    <citation type="submission" date="2019-03" db="EMBL/GenBank/DDBJ databases">
        <title>Single cell metagenomics reveals metabolic interactions within the superorganism composed of flagellate Streblomastix strix and complex community of Bacteroidetes bacteria on its surface.</title>
        <authorList>
            <person name="Treitli S.C."/>
            <person name="Kolisko M."/>
            <person name="Husnik F."/>
            <person name="Keeling P."/>
            <person name="Hampl V."/>
        </authorList>
    </citation>
    <scope>NUCLEOTIDE SEQUENCE</scope>
    <source>
        <strain evidence="3">STM</strain>
    </source>
</reference>